<dbReference type="OrthoDB" id="5082788at2"/>
<comment type="caution">
    <text evidence="2">The sequence shown here is derived from an EMBL/GenBank/DDBJ whole genome shotgun (WGS) entry which is preliminary data.</text>
</comment>
<name>A0A3S3KTM6_9MICO</name>
<dbReference type="EMBL" id="RBZY01000128">
    <property type="protein sequence ID" value="RWR13231.1"/>
    <property type="molecule type" value="Genomic_DNA"/>
</dbReference>
<dbReference type="AlphaFoldDB" id="A0A3S3KTM6"/>
<accession>A0A3S3KTM6</accession>
<dbReference type="Proteomes" id="UP000285970">
    <property type="component" value="Unassembled WGS sequence"/>
</dbReference>
<protein>
    <submittedName>
        <fullName evidence="2">Uncharacterized protein</fullName>
    </submittedName>
</protein>
<sequence length="103" mass="10577">MTQSIERVQLTVNGATHALAPLESVGDIEAQVLGATRAGGGFITVTLDGGERLSIFVSAAASSITIASSTVRLDSGLADGGGDGWRNHSGQVFDDEESPYDII</sequence>
<feature type="compositionally biased region" description="Acidic residues" evidence="1">
    <location>
        <begin position="93"/>
        <end position="103"/>
    </location>
</feature>
<evidence type="ECO:0000256" key="1">
    <source>
        <dbReference type="SAM" id="MobiDB-lite"/>
    </source>
</evidence>
<organism evidence="2 3">
    <name type="scientific">Microbacterium enclense</name>
    <dbReference type="NCBI Taxonomy" id="993073"/>
    <lineage>
        <taxon>Bacteria</taxon>
        <taxon>Bacillati</taxon>
        <taxon>Actinomycetota</taxon>
        <taxon>Actinomycetes</taxon>
        <taxon>Micrococcales</taxon>
        <taxon>Microbacteriaceae</taxon>
        <taxon>Microbacterium</taxon>
    </lineage>
</organism>
<dbReference type="RefSeq" id="WP_108320227.1">
    <property type="nucleotide sequence ID" value="NZ_CBDRLV010000010.1"/>
</dbReference>
<gene>
    <name evidence="2" type="ORF">D8Y23_16525</name>
</gene>
<proteinExistence type="predicted"/>
<reference evidence="2 3" key="1">
    <citation type="journal article" date="2018" name="Front. Microbiol.">
        <title>Novel Insights Into Bacterial Dimethylsulfoniopropionate Catabolism in the East China Sea.</title>
        <authorList>
            <person name="Liu J."/>
            <person name="Liu J."/>
            <person name="Zhang S.H."/>
            <person name="Liang J."/>
            <person name="Lin H."/>
            <person name="Song D."/>
            <person name="Yang G.P."/>
            <person name="Todd J.D."/>
            <person name="Zhang X.H."/>
        </authorList>
    </citation>
    <scope>NUCLEOTIDE SEQUENCE [LARGE SCALE GENOMIC DNA]</scope>
    <source>
        <strain evidence="2 3">ZYFD042</strain>
    </source>
</reference>
<evidence type="ECO:0000313" key="3">
    <source>
        <dbReference type="Proteomes" id="UP000285970"/>
    </source>
</evidence>
<feature type="region of interest" description="Disordered" evidence="1">
    <location>
        <begin position="78"/>
        <end position="103"/>
    </location>
</feature>
<evidence type="ECO:0000313" key="2">
    <source>
        <dbReference type="EMBL" id="RWR13231.1"/>
    </source>
</evidence>